<evidence type="ECO:0000313" key="2">
    <source>
        <dbReference type="EMBL" id="KGM53556.1"/>
    </source>
</evidence>
<evidence type="ECO:0000259" key="1">
    <source>
        <dbReference type="Pfam" id="PF10006"/>
    </source>
</evidence>
<evidence type="ECO:0000313" key="3">
    <source>
        <dbReference type="Proteomes" id="UP000029998"/>
    </source>
</evidence>
<comment type="caution">
    <text evidence="2">The sequence shown here is derived from an EMBL/GenBank/DDBJ whole genome shotgun (WGS) entry which is preliminary data.</text>
</comment>
<dbReference type="InterPro" id="IPR036868">
    <property type="entry name" value="TusA-like_sf"/>
</dbReference>
<proteinExistence type="predicted"/>
<feature type="domain" description="DUF2249" evidence="1">
    <location>
        <begin position="16"/>
        <end position="81"/>
    </location>
</feature>
<dbReference type="InterPro" id="IPR018720">
    <property type="entry name" value="DUF2249"/>
</dbReference>
<reference evidence="2 3" key="1">
    <citation type="submission" date="2013-08" db="EMBL/GenBank/DDBJ databases">
        <title>Genome sequencing of Lysobacter.</title>
        <authorList>
            <person name="Zhang S."/>
            <person name="Wang G."/>
        </authorList>
    </citation>
    <scope>NUCLEOTIDE SEQUENCE [LARGE SCALE GENOMIC DNA]</scope>
    <source>
        <strain evidence="2 3">GH1-9</strain>
    </source>
</reference>
<dbReference type="Pfam" id="PF10006">
    <property type="entry name" value="DUF2249"/>
    <property type="match status" value="1"/>
</dbReference>
<dbReference type="OrthoDB" id="9961023at2"/>
<dbReference type="STRING" id="1385517.N800_03785"/>
<gene>
    <name evidence="2" type="ORF">N800_03785</name>
</gene>
<dbReference type="SUPFAM" id="SSF64307">
    <property type="entry name" value="SirA-like"/>
    <property type="match status" value="1"/>
</dbReference>
<keyword evidence="3" id="KW-1185">Reference proteome</keyword>
<name>A0A0A0ERF5_9GAMM</name>
<protein>
    <recommendedName>
        <fullName evidence="1">DUF2249 domain-containing protein</fullName>
    </recommendedName>
</protein>
<dbReference type="Proteomes" id="UP000029998">
    <property type="component" value="Unassembled WGS sequence"/>
</dbReference>
<dbReference type="eggNOG" id="ENOG5031EB1">
    <property type="taxonomic scope" value="Bacteria"/>
</dbReference>
<dbReference type="EMBL" id="AVPU01000025">
    <property type="protein sequence ID" value="KGM53556.1"/>
    <property type="molecule type" value="Genomic_DNA"/>
</dbReference>
<sequence>MAGFAHACGRWPVTRLDLRGLPAPEPLLQALAAADALEPGQRVEVLTPLLPTPLLDALAARGLRWQAESAADGGVMVAIQRPAADGQALD</sequence>
<dbReference type="AlphaFoldDB" id="A0A0A0ERF5"/>
<dbReference type="Gene3D" id="3.30.110.40">
    <property type="entry name" value="TusA-like domain"/>
    <property type="match status" value="1"/>
</dbReference>
<organism evidence="2 3">
    <name type="scientific">Lysobacter daejeonensis GH1-9</name>
    <dbReference type="NCBI Taxonomy" id="1385517"/>
    <lineage>
        <taxon>Bacteria</taxon>
        <taxon>Pseudomonadati</taxon>
        <taxon>Pseudomonadota</taxon>
        <taxon>Gammaproteobacteria</taxon>
        <taxon>Lysobacterales</taxon>
        <taxon>Lysobacteraceae</taxon>
        <taxon>Aerolutibacter</taxon>
    </lineage>
</organism>
<accession>A0A0A0ERF5</accession>